<dbReference type="RefSeq" id="WP_074768507.1">
    <property type="nucleotide sequence ID" value="NZ_FNWO01000008.1"/>
</dbReference>
<dbReference type="AlphaFoldDB" id="A0A1H6I1W4"/>
<keyword evidence="7" id="KW-0547">Nucleotide-binding</keyword>
<protein>
    <recommendedName>
        <fullName evidence="3">histidine kinase</fullName>
        <ecNumber evidence="3">2.7.13.3</ecNumber>
    </recommendedName>
</protein>
<dbReference type="InterPro" id="IPR004358">
    <property type="entry name" value="Sig_transdc_His_kin-like_C"/>
</dbReference>
<dbReference type="PRINTS" id="PR00344">
    <property type="entry name" value="BCTRLSENSOR"/>
</dbReference>
<evidence type="ECO:0000256" key="6">
    <source>
        <dbReference type="ARBA" id="ARBA00022679"/>
    </source>
</evidence>
<dbReference type="Gene3D" id="3.30.565.10">
    <property type="entry name" value="Histidine kinase-like ATPase, C-terminal domain"/>
    <property type="match status" value="1"/>
</dbReference>
<feature type="domain" description="Histidine kinase" evidence="11">
    <location>
        <begin position="126"/>
        <end position="340"/>
    </location>
</feature>
<gene>
    <name evidence="13" type="ORF">SAMN04244559_02209</name>
</gene>
<keyword evidence="4" id="KW-1003">Cell membrane</keyword>
<dbReference type="EMBL" id="FNWO01000008">
    <property type="protein sequence ID" value="SEH41458.1"/>
    <property type="molecule type" value="Genomic_DNA"/>
</dbReference>
<dbReference type="InterPro" id="IPR003661">
    <property type="entry name" value="HisK_dim/P_dom"/>
</dbReference>
<keyword evidence="5" id="KW-0597">Phosphoprotein</keyword>
<evidence type="ECO:0000256" key="7">
    <source>
        <dbReference type="ARBA" id="ARBA00022741"/>
    </source>
</evidence>
<feature type="domain" description="HAMP" evidence="12">
    <location>
        <begin position="63"/>
        <end position="118"/>
    </location>
</feature>
<dbReference type="PANTHER" id="PTHR44936">
    <property type="entry name" value="SENSOR PROTEIN CREC"/>
    <property type="match status" value="1"/>
</dbReference>
<keyword evidence="10" id="KW-1133">Transmembrane helix</keyword>
<keyword evidence="10" id="KW-0472">Membrane</keyword>
<evidence type="ECO:0000256" key="8">
    <source>
        <dbReference type="ARBA" id="ARBA00022777"/>
    </source>
</evidence>
<dbReference type="CDD" id="cd06225">
    <property type="entry name" value="HAMP"/>
    <property type="match status" value="1"/>
</dbReference>
<evidence type="ECO:0000256" key="4">
    <source>
        <dbReference type="ARBA" id="ARBA00022475"/>
    </source>
</evidence>
<dbReference type="PANTHER" id="PTHR44936:SF10">
    <property type="entry name" value="SENSOR PROTEIN RSTB"/>
    <property type="match status" value="1"/>
</dbReference>
<reference evidence="14" key="1">
    <citation type="submission" date="2016-10" db="EMBL/GenBank/DDBJ databases">
        <authorList>
            <person name="Varghese N."/>
            <person name="Submissions S."/>
        </authorList>
    </citation>
    <scope>NUCLEOTIDE SEQUENCE [LARGE SCALE GENOMIC DNA]</scope>
    <source>
        <strain evidence="14">DSM 13234</strain>
    </source>
</reference>
<evidence type="ECO:0000256" key="2">
    <source>
        <dbReference type="ARBA" id="ARBA00004651"/>
    </source>
</evidence>
<dbReference type="GO" id="GO:0005886">
    <property type="term" value="C:plasma membrane"/>
    <property type="evidence" value="ECO:0007669"/>
    <property type="project" value="UniProtKB-SubCell"/>
</dbReference>
<dbReference type="SMART" id="SM00387">
    <property type="entry name" value="HATPase_c"/>
    <property type="match status" value="1"/>
</dbReference>
<keyword evidence="10" id="KW-0812">Transmembrane</keyword>
<dbReference type="EC" id="2.7.13.3" evidence="3"/>
<dbReference type="InterPro" id="IPR005467">
    <property type="entry name" value="His_kinase_dom"/>
</dbReference>
<evidence type="ECO:0000256" key="3">
    <source>
        <dbReference type="ARBA" id="ARBA00012438"/>
    </source>
</evidence>
<dbReference type="SMART" id="SM00388">
    <property type="entry name" value="HisKA"/>
    <property type="match status" value="1"/>
</dbReference>
<sequence>MGRLFQKLFFSFWLAMMVSFAAGALFLSFFGYRGPSPGDGPPILLPTATGALVAFAFSYALAWYLSRPLRHLRQALHTVAKGDFTVRVRPLMGRRRDEIADLCRDFDAMTDRLQQLVETRQRLLHDISHELRSPLTRMQAAIGLMRQDPGKTAAMVDRMEVETQRLDAMVGEVLTLARLEVDSGVIARERVDLIELLAAIIEDAAFEAEAAGRHVRFSAHGAFVTTVAAEVLCRAFENIIRNAVKYTAEGTAVDVTAEVLPGTGGLRVVVEDSGPGVPDDMLDKIFDPFLRFDASPQREGYGLGLAIARRAIESHHGRVWAERAGPTGGLRLEVRLPEGVV</sequence>
<keyword evidence="8 13" id="KW-0418">Kinase</keyword>
<dbReference type="Proteomes" id="UP000182983">
    <property type="component" value="Unassembled WGS sequence"/>
</dbReference>
<proteinExistence type="predicted"/>
<evidence type="ECO:0000256" key="5">
    <source>
        <dbReference type="ARBA" id="ARBA00022553"/>
    </source>
</evidence>
<dbReference type="CDD" id="cd00082">
    <property type="entry name" value="HisKA"/>
    <property type="match status" value="1"/>
</dbReference>
<evidence type="ECO:0000259" key="12">
    <source>
        <dbReference type="PROSITE" id="PS50885"/>
    </source>
</evidence>
<dbReference type="InterPro" id="IPR050980">
    <property type="entry name" value="2C_sensor_his_kinase"/>
</dbReference>
<accession>A0A1H6I1W4</accession>
<evidence type="ECO:0000313" key="13">
    <source>
        <dbReference type="EMBL" id="SEH41458.1"/>
    </source>
</evidence>
<dbReference type="Gene3D" id="6.10.340.10">
    <property type="match status" value="1"/>
</dbReference>
<evidence type="ECO:0000259" key="11">
    <source>
        <dbReference type="PROSITE" id="PS50109"/>
    </source>
</evidence>
<dbReference type="SMART" id="SM00304">
    <property type="entry name" value="HAMP"/>
    <property type="match status" value="1"/>
</dbReference>
<dbReference type="PROSITE" id="PS50109">
    <property type="entry name" value="HIS_KIN"/>
    <property type="match status" value="1"/>
</dbReference>
<dbReference type="InterPro" id="IPR036097">
    <property type="entry name" value="HisK_dim/P_sf"/>
</dbReference>
<feature type="transmembrane region" description="Helical" evidence="10">
    <location>
        <begin position="12"/>
        <end position="31"/>
    </location>
</feature>
<dbReference type="InterPro" id="IPR003660">
    <property type="entry name" value="HAMP_dom"/>
</dbReference>
<evidence type="ECO:0000256" key="10">
    <source>
        <dbReference type="SAM" id="Phobius"/>
    </source>
</evidence>
<organism evidence="13 14">
    <name type="scientific">Magnetospirillum fulvum</name>
    <name type="common">Rhodospirillum fulvum</name>
    <dbReference type="NCBI Taxonomy" id="1082"/>
    <lineage>
        <taxon>Bacteria</taxon>
        <taxon>Pseudomonadati</taxon>
        <taxon>Pseudomonadota</taxon>
        <taxon>Alphaproteobacteria</taxon>
        <taxon>Rhodospirillales</taxon>
        <taxon>Rhodospirillaceae</taxon>
        <taxon>Magnetospirillum</taxon>
    </lineage>
</organism>
<evidence type="ECO:0000313" key="14">
    <source>
        <dbReference type="Proteomes" id="UP000182983"/>
    </source>
</evidence>
<keyword evidence="9" id="KW-0067">ATP-binding</keyword>
<dbReference type="GO" id="GO:0000155">
    <property type="term" value="F:phosphorelay sensor kinase activity"/>
    <property type="evidence" value="ECO:0007669"/>
    <property type="project" value="InterPro"/>
</dbReference>
<dbReference type="SUPFAM" id="SSF158472">
    <property type="entry name" value="HAMP domain-like"/>
    <property type="match status" value="1"/>
</dbReference>
<dbReference type="GO" id="GO:0005524">
    <property type="term" value="F:ATP binding"/>
    <property type="evidence" value="ECO:0007669"/>
    <property type="project" value="UniProtKB-KW"/>
</dbReference>
<evidence type="ECO:0000256" key="1">
    <source>
        <dbReference type="ARBA" id="ARBA00000085"/>
    </source>
</evidence>
<name>A0A1H6I1W4_MAGFU</name>
<dbReference type="Pfam" id="PF00512">
    <property type="entry name" value="HisKA"/>
    <property type="match status" value="1"/>
</dbReference>
<dbReference type="SUPFAM" id="SSF47384">
    <property type="entry name" value="Homodimeric domain of signal transducing histidine kinase"/>
    <property type="match status" value="1"/>
</dbReference>
<evidence type="ECO:0000256" key="9">
    <source>
        <dbReference type="ARBA" id="ARBA00022840"/>
    </source>
</evidence>
<dbReference type="InterPro" id="IPR003594">
    <property type="entry name" value="HATPase_dom"/>
</dbReference>
<comment type="subcellular location">
    <subcellularLocation>
        <location evidence="2">Cell membrane</location>
        <topology evidence="2">Multi-pass membrane protein</topology>
    </subcellularLocation>
</comment>
<feature type="transmembrane region" description="Helical" evidence="10">
    <location>
        <begin position="43"/>
        <end position="65"/>
    </location>
</feature>
<dbReference type="SUPFAM" id="SSF55874">
    <property type="entry name" value="ATPase domain of HSP90 chaperone/DNA topoisomerase II/histidine kinase"/>
    <property type="match status" value="1"/>
</dbReference>
<keyword evidence="14" id="KW-1185">Reference proteome</keyword>
<comment type="catalytic activity">
    <reaction evidence="1">
        <text>ATP + protein L-histidine = ADP + protein N-phospho-L-histidine.</text>
        <dbReference type="EC" id="2.7.13.3"/>
    </reaction>
</comment>
<dbReference type="PROSITE" id="PS50885">
    <property type="entry name" value="HAMP"/>
    <property type="match status" value="1"/>
</dbReference>
<dbReference type="OrthoDB" id="9815202at2"/>
<dbReference type="InterPro" id="IPR036890">
    <property type="entry name" value="HATPase_C_sf"/>
</dbReference>
<dbReference type="Gene3D" id="1.10.287.130">
    <property type="match status" value="1"/>
</dbReference>
<keyword evidence="6" id="KW-0808">Transferase</keyword>
<dbReference type="Pfam" id="PF00672">
    <property type="entry name" value="HAMP"/>
    <property type="match status" value="1"/>
</dbReference>
<dbReference type="Pfam" id="PF02518">
    <property type="entry name" value="HATPase_c"/>
    <property type="match status" value="1"/>
</dbReference>